<reference evidence="2 3" key="1">
    <citation type="submission" date="2019-07" db="EMBL/GenBank/DDBJ databases">
        <authorList>
            <person name="Zack K."/>
            <person name="Stoner T.H."/>
            <person name="Garlena R.A."/>
            <person name="Russell D.A."/>
            <person name="Pope W.H."/>
            <person name="Jacobs-Sera D."/>
            <person name="Hatfull G.F."/>
        </authorList>
    </citation>
    <scope>NUCLEOTIDE SEQUENCE [LARGE SCALE GENOMIC DNA]</scope>
</reference>
<evidence type="ECO:0000256" key="1">
    <source>
        <dbReference type="SAM" id="MobiDB-lite"/>
    </source>
</evidence>
<dbReference type="GeneID" id="64471699"/>
<dbReference type="RefSeq" id="YP_010055770.1">
    <property type="nucleotide sequence ID" value="NC_054669.1"/>
</dbReference>
<sequence length="46" mass="5442">MTPKFRDHDRTVRDSRRKDKATTLARREVRRNKYDNPAVTRITAAA</sequence>
<organism evidence="2 3">
    <name type="scientific">Streptomyces phage Alvy</name>
    <dbReference type="NCBI Taxonomy" id="2599888"/>
    <lineage>
        <taxon>Viruses</taxon>
        <taxon>Duplodnaviria</taxon>
        <taxon>Heunggongvirae</taxon>
        <taxon>Uroviricota</taxon>
        <taxon>Caudoviricetes</taxon>
        <taxon>Arquatrovirinae</taxon>
        <taxon>Caelumvirus</taxon>
        <taxon>Caelumvirus alvy</taxon>
    </lineage>
</organism>
<accession>A0A5J6TR11</accession>
<dbReference type="EMBL" id="MN234208">
    <property type="protein sequence ID" value="QFG12484.1"/>
    <property type="molecule type" value="Genomic_DNA"/>
</dbReference>
<dbReference type="Proteomes" id="UP000327487">
    <property type="component" value="Segment"/>
</dbReference>
<feature type="region of interest" description="Disordered" evidence="1">
    <location>
        <begin position="1"/>
        <end position="30"/>
    </location>
</feature>
<keyword evidence="3" id="KW-1185">Reference proteome</keyword>
<gene>
    <name evidence="2" type="primary">76</name>
    <name evidence="2" type="ORF">SEA_ALVY_76</name>
</gene>
<dbReference type="KEGG" id="vg:64471699"/>
<protein>
    <submittedName>
        <fullName evidence="2">Uncharacterized protein</fullName>
    </submittedName>
</protein>
<evidence type="ECO:0000313" key="2">
    <source>
        <dbReference type="EMBL" id="QFG12484.1"/>
    </source>
</evidence>
<evidence type="ECO:0000313" key="3">
    <source>
        <dbReference type="Proteomes" id="UP000327487"/>
    </source>
</evidence>
<name>A0A5J6TR11_9CAUD</name>
<proteinExistence type="predicted"/>